<gene>
    <name evidence="2" type="ORF">F7D13_07315</name>
</gene>
<evidence type="ECO:0000256" key="1">
    <source>
        <dbReference type="SAM" id="Phobius"/>
    </source>
</evidence>
<feature type="transmembrane region" description="Helical" evidence="1">
    <location>
        <begin position="214"/>
        <end position="235"/>
    </location>
</feature>
<dbReference type="InterPro" id="IPR006311">
    <property type="entry name" value="TAT_signal"/>
</dbReference>
<dbReference type="RefSeq" id="WP_029648419.1">
    <property type="nucleotide sequence ID" value="NZ_CP044328.1"/>
</dbReference>
<proteinExistence type="predicted"/>
<organism evidence="2 3">
    <name type="scientific">Methylocystis rosea</name>
    <dbReference type="NCBI Taxonomy" id="173366"/>
    <lineage>
        <taxon>Bacteria</taxon>
        <taxon>Pseudomonadati</taxon>
        <taxon>Pseudomonadota</taxon>
        <taxon>Alphaproteobacteria</taxon>
        <taxon>Hyphomicrobiales</taxon>
        <taxon>Methylocystaceae</taxon>
        <taxon>Methylocystis</taxon>
    </lineage>
</organism>
<protein>
    <submittedName>
        <fullName evidence="2">DUF3623 domain-containing protein</fullName>
    </submittedName>
</protein>
<reference evidence="3" key="1">
    <citation type="submission" date="2019-09" db="EMBL/GenBank/DDBJ databases">
        <title>Isolation and complete genome sequencing of Methylocystis species.</title>
        <authorList>
            <person name="Rumah B.L."/>
            <person name="Stead C.E."/>
            <person name="Stevens B.C."/>
            <person name="Minton N.P."/>
            <person name="Grosse-Honebrink A."/>
            <person name="Zhang Y."/>
        </authorList>
    </citation>
    <scope>NUCLEOTIDE SEQUENCE [LARGE SCALE GENOMIC DNA]</scope>
    <source>
        <strain evidence="3">BRCS1</strain>
    </source>
</reference>
<evidence type="ECO:0000313" key="2">
    <source>
        <dbReference type="EMBL" id="QGM93848.1"/>
    </source>
</evidence>
<dbReference type="InterPro" id="IPR017496">
    <property type="entry name" value="Photo_alph_chp2"/>
</dbReference>
<keyword evidence="1" id="KW-0812">Transmembrane</keyword>
<feature type="transmembrane region" description="Helical" evidence="1">
    <location>
        <begin position="112"/>
        <end position="130"/>
    </location>
</feature>
<name>A0ABX6EGE2_9HYPH</name>
<keyword evidence="1" id="KW-1133">Transmembrane helix</keyword>
<feature type="transmembrane region" description="Helical" evidence="1">
    <location>
        <begin position="6"/>
        <end position="25"/>
    </location>
</feature>
<evidence type="ECO:0000313" key="3">
    <source>
        <dbReference type="Proteomes" id="UP000424673"/>
    </source>
</evidence>
<accession>A0ABX6EGE2</accession>
<sequence length="279" mass="31141">MSDYAPPIVATLLLWWGSTGVLLYLDGLSRRTFMWSMAGATALFALALWGIVATRSETTASSAYYAFVCGLTAWAWQLVSYYMGFITGPRKTACPPHLRGWPRFVEAVRTSLYHEIAIILCAVALVALTRNQPNQIGAWTFLILWWMHTSAKLNLYFGAPNLSEELLPEHLRYLATFMTRRPMNLFFPLSVSASTIVTVLIAQKALVATTAFELVGFTILATLMALAVAEHWFLVAPLRANALWSWGVKEGCPDEANEYDSLRIVTIEAPLRRSRVSEV</sequence>
<dbReference type="Pfam" id="PF12291">
    <property type="entry name" value="DUF3623"/>
    <property type="match status" value="1"/>
</dbReference>
<feature type="transmembrane region" description="Helical" evidence="1">
    <location>
        <begin position="32"/>
        <end position="52"/>
    </location>
</feature>
<feature type="transmembrane region" description="Helical" evidence="1">
    <location>
        <begin position="185"/>
        <end position="202"/>
    </location>
</feature>
<dbReference type="EMBL" id="CP044328">
    <property type="protein sequence ID" value="QGM93848.1"/>
    <property type="molecule type" value="Genomic_DNA"/>
</dbReference>
<reference evidence="2 3" key="2">
    <citation type="journal article" date="2021" name="AMB Express">
        <title>Isolation and characterisation of Methylocystis spp. for poly-3-hydroxybutyrate production using waste methane feedstocks.</title>
        <authorList>
            <person name="Rumah B.L."/>
            <person name="Stead C.E."/>
            <person name="Claxton Stevens B.H."/>
            <person name="Minton N.P."/>
            <person name="Grosse-Honebrink A."/>
            <person name="Zhang Y."/>
        </authorList>
    </citation>
    <scope>NUCLEOTIDE SEQUENCE [LARGE SCALE GENOMIC DNA]</scope>
    <source>
        <strain evidence="2 3">BRCS1</strain>
    </source>
</reference>
<keyword evidence="1" id="KW-0472">Membrane</keyword>
<feature type="transmembrane region" description="Helical" evidence="1">
    <location>
        <begin position="64"/>
        <end position="83"/>
    </location>
</feature>
<dbReference type="PROSITE" id="PS51318">
    <property type="entry name" value="TAT"/>
    <property type="match status" value="1"/>
</dbReference>
<keyword evidence="3" id="KW-1185">Reference proteome</keyword>
<dbReference type="NCBIfam" id="TIGR03055">
    <property type="entry name" value="photo_alph_chp2"/>
    <property type="match status" value="1"/>
</dbReference>
<dbReference type="Proteomes" id="UP000424673">
    <property type="component" value="Chromosome"/>
</dbReference>